<reference evidence="1" key="2">
    <citation type="journal article" date="2015" name="Data Brief">
        <title>Shoot transcriptome of the giant reed, Arundo donax.</title>
        <authorList>
            <person name="Barrero R.A."/>
            <person name="Guerrero F.D."/>
            <person name="Moolhuijzen P."/>
            <person name="Goolsby J.A."/>
            <person name="Tidwell J."/>
            <person name="Bellgard S.E."/>
            <person name="Bellgard M.I."/>
        </authorList>
    </citation>
    <scope>NUCLEOTIDE SEQUENCE</scope>
    <source>
        <tissue evidence="1">Shoot tissue taken approximately 20 cm above the soil surface</tissue>
    </source>
</reference>
<protein>
    <submittedName>
        <fullName evidence="1">Uncharacterized protein</fullName>
    </submittedName>
</protein>
<sequence>MEWGRDDDAYPYDDDDEVLENYGEEGDEEVDGRAERFIERFYEEMRLQRQRSLVQRLL</sequence>
<dbReference type="Pfam" id="PF05553">
    <property type="entry name" value="DUF761"/>
    <property type="match status" value="1"/>
</dbReference>
<evidence type="ECO:0000313" key="1">
    <source>
        <dbReference type="EMBL" id="JAE07062.1"/>
    </source>
</evidence>
<dbReference type="AlphaFoldDB" id="A0A0A9F416"/>
<dbReference type="EMBL" id="GBRH01190834">
    <property type="protein sequence ID" value="JAE07062.1"/>
    <property type="molecule type" value="Transcribed_RNA"/>
</dbReference>
<accession>A0A0A9F416</accession>
<proteinExistence type="predicted"/>
<name>A0A0A9F416_ARUDO</name>
<dbReference type="PANTHER" id="PTHR33265">
    <property type="entry name" value="AVR9/CF-9 RAPIDLY ELICITED PROTEIN-RELATED"/>
    <property type="match status" value="1"/>
</dbReference>
<organism evidence="1">
    <name type="scientific">Arundo donax</name>
    <name type="common">Giant reed</name>
    <name type="synonym">Donax arundinaceus</name>
    <dbReference type="NCBI Taxonomy" id="35708"/>
    <lineage>
        <taxon>Eukaryota</taxon>
        <taxon>Viridiplantae</taxon>
        <taxon>Streptophyta</taxon>
        <taxon>Embryophyta</taxon>
        <taxon>Tracheophyta</taxon>
        <taxon>Spermatophyta</taxon>
        <taxon>Magnoliopsida</taxon>
        <taxon>Liliopsida</taxon>
        <taxon>Poales</taxon>
        <taxon>Poaceae</taxon>
        <taxon>PACMAD clade</taxon>
        <taxon>Arundinoideae</taxon>
        <taxon>Arundineae</taxon>
        <taxon>Arundo</taxon>
    </lineage>
</organism>
<dbReference type="InterPro" id="IPR008480">
    <property type="entry name" value="DUF761_pln"/>
</dbReference>
<reference evidence="1" key="1">
    <citation type="submission" date="2014-09" db="EMBL/GenBank/DDBJ databases">
        <authorList>
            <person name="Magalhaes I.L.F."/>
            <person name="Oliveira U."/>
            <person name="Santos F.R."/>
            <person name="Vidigal T.H.D.A."/>
            <person name="Brescovit A.D."/>
            <person name="Santos A.J."/>
        </authorList>
    </citation>
    <scope>NUCLEOTIDE SEQUENCE</scope>
    <source>
        <tissue evidence="1">Shoot tissue taken approximately 20 cm above the soil surface</tissue>
    </source>
</reference>
<dbReference type="PANTHER" id="PTHR33265:SF10">
    <property type="entry name" value="OS01G0133200 PROTEIN"/>
    <property type="match status" value="1"/>
</dbReference>